<dbReference type="Proteomes" id="UP001604277">
    <property type="component" value="Unassembled WGS sequence"/>
</dbReference>
<dbReference type="AlphaFoldDB" id="A0ABD1T7A0"/>
<organism evidence="1 2">
    <name type="scientific">Forsythia ovata</name>
    <dbReference type="NCBI Taxonomy" id="205694"/>
    <lineage>
        <taxon>Eukaryota</taxon>
        <taxon>Viridiplantae</taxon>
        <taxon>Streptophyta</taxon>
        <taxon>Embryophyta</taxon>
        <taxon>Tracheophyta</taxon>
        <taxon>Spermatophyta</taxon>
        <taxon>Magnoliopsida</taxon>
        <taxon>eudicotyledons</taxon>
        <taxon>Gunneridae</taxon>
        <taxon>Pentapetalae</taxon>
        <taxon>asterids</taxon>
        <taxon>lamiids</taxon>
        <taxon>Lamiales</taxon>
        <taxon>Oleaceae</taxon>
        <taxon>Forsythieae</taxon>
        <taxon>Forsythia</taxon>
    </lineage>
</organism>
<evidence type="ECO:0000313" key="2">
    <source>
        <dbReference type="Proteomes" id="UP001604277"/>
    </source>
</evidence>
<reference evidence="2" key="1">
    <citation type="submission" date="2024-07" db="EMBL/GenBank/DDBJ databases">
        <title>Two chromosome-level genome assemblies of Korean endemic species Abeliophyllum distichum and Forsythia ovata (Oleaceae).</title>
        <authorList>
            <person name="Jang H."/>
        </authorList>
    </citation>
    <scope>NUCLEOTIDE SEQUENCE [LARGE SCALE GENOMIC DNA]</scope>
</reference>
<comment type="caution">
    <text evidence="1">The sequence shown here is derived from an EMBL/GenBank/DDBJ whole genome shotgun (WGS) entry which is preliminary data.</text>
</comment>
<evidence type="ECO:0000313" key="1">
    <source>
        <dbReference type="EMBL" id="KAL2508617.1"/>
    </source>
</evidence>
<accession>A0ABD1T7A0</accession>
<proteinExistence type="predicted"/>
<protein>
    <submittedName>
        <fullName evidence="1">Uncharacterized protein</fullName>
    </submittedName>
</protein>
<dbReference type="EMBL" id="JBFOLJ010000009">
    <property type="protein sequence ID" value="KAL2508617.1"/>
    <property type="molecule type" value="Genomic_DNA"/>
</dbReference>
<keyword evidence="2" id="KW-1185">Reference proteome</keyword>
<sequence length="108" mass="12569">MGTQEFVVQNVLITCNVPNSSKMIPSFCSACWFGLVNTDMSTHNHLMVTTSKYVYCFLSFAEYITENKIKQRPKKFDTKVARLNMVTKLYKFASEKPELHLSRWFLTN</sequence>
<name>A0ABD1T7A0_9LAMI</name>
<gene>
    <name evidence="1" type="ORF">Fot_32264</name>
</gene>